<dbReference type="PANTHER" id="PTHR30203:SF24">
    <property type="entry name" value="BLR4935 PROTEIN"/>
    <property type="match status" value="1"/>
</dbReference>
<dbReference type="InterPro" id="IPR003423">
    <property type="entry name" value="OMP_efflux"/>
</dbReference>
<protein>
    <submittedName>
        <fullName evidence="2">Heavy metal RND efflux outer membrane protein, CzcC family</fullName>
    </submittedName>
</protein>
<dbReference type="Gene3D" id="1.20.1600.10">
    <property type="entry name" value="Outer membrane efflux proteins (OEP)"/>
    <property type="match status" value="1"/>
</dbReference>
<dbReference type="Pfam" id="PF02321">
    <property type="entry name" value="OEP"/>
    <property type="match status" value="2"/>
</dbReference>
<sequence length="481" mass="52377">MTLMNRNGSALSLHQCIPAGPTPNHMPLTHPTCAAGHRTVGGRPPRRREPRPKHIATVLLTLLSLAWLPPSTGWCASPSSNAASQAGPEPVYSLQSVLDLALARNPTVASAEGTIEQNRGQQVAAYTYLNPSVNANSGRGRMRDLGLFDPAVRESLTEFNLTVGQPIEWPSKRAARQRATEAGVASASAGLAETQLNLIADVKVAFYDLLLAQRALVLAQQNLATVEDVDKAVRTRVRLGESPQFEAIRSGVEVLKANQSLTRAANTVRINRVMLDTLTAGSLGPTYAIDGQLHRVGPGFGIDILTERALSQHPTIVRLRKSVEQADHSLEFERQARVPNITIGGSYWREIGREAFTGGVSFPTPVWDRRQGEIISALGSKRKGEAEFLRARNELIRNISQHFQDAKTTADLIEVYEKGLLKQADEALRIAKFSFQQGASSLIEVLDAQRVQRQILLDYAQAQFDLSMSLALLERAVGGAI</sequence>
<comment type="similarity">
    <text evidence="1">Belongs to the outer membrane factor (OMF) (TC 1.B.17) family.</text>
</comment>
<evidence type="ECO:0000313" key="3">
    <source>
        <dbReference type="Proteomes" id="UP000675880"/>
    </source>
</evidence>
<dbReference type="EMBL" id="CAJNBJ010000010">
    <property type="protein sequence ID" value="CAE6745419.1"/>
    <property type="molecule type" value="Genomic_DNA"/>
</dbReference>
<keyword evidence="3" id="KW-1185">Reference proteome</keyword>
<comment type="caution">
    <text evidence="2">The sequence shown here is derived from an EMBL/GenBank/DDBJ whole genome shotgun (WGS) entry which is preliminary data.</text>
</comment>
<dbReference type="PANTHER" id="PTHR30203">
    <property type="entry name" value="OUTER MEMBRANE CATION EFFLUX PROTEIN"/>
    <property type="match status" value="1"/>
</dbReference>
<name>A0ABM8RCH1_9BACT</name>
<dbReference type="InterPro" id="IPR010131">
    <property type="entry name" value="MdtP/NodT-like"/>
</dbReference>
<evidence type="ECO:0000313" key="2">
    <source>
        <dbReference type="EMBL" id="CAE6745419.1"/>
    </source>
</evidence>
<proteinExistence type="inferred from homology"/>
<gene>
    <name evidence="2" type="ORF">NSPZN2_180015</name>
</gene>
<organism evidence="2 3">
    <name type="scientific">Nitrospira defluvii</name>
    <dbReference type="NCBI Taxonomy" id="330214"/>
    <lineage>
        <taxon>Bacteria</taxon>
        <taxon>Pseudomonadati</taxon>
        <taxon>Nitrospirota</taxon>
        <taxon>Nitrospiria</taxon>
        <taxon>Nitrospirales</taxon>
        <taxon>Nitrospiraceae</taxon>
        <taxon>Nitrospira</taxon>
    </lineage>
</organism>
<dbReference type="SUPFAM" id="SSF56954">
    <property type="entry name" value="Outer membrane efflux proteins (OEP)"/>
    <property type="match status" value="1"/>
</dbReference>
<evidence type="ECO:0000256" key="1">
    <source>
        <dbReference type="ARBA" id="ARBA00007613"/>
    </source>
</evidence>
<accession>A0ABM8RCH1</accession>
<reference evidence="2 3" key="1">
    <citation type="submission" date="2021-02" db="EMBL/GenBank/DDBJ databases">
        <authorList>
            <person name="Han P."/>
        </authorList>
    </citation>
    <scope>NUCLEOTIDE SEQUENCE [LARGE SCALE GENOMIC DNA]</scope>
    <source>
        <strain evidence="2">Candidatus Nitrospira sp. ZN2</strain>
    </source>
</reference>
<dbReference type="Proteomes" id="UP000675880">
    <property type="component" value="Unassembled WGS sequence"/>
</dbReference>